<reference evidence="1 2" key="1">
    <citation type="submission" date="2023-08" db="EMBL/GenBank/DDBJ databases">
        <title>Implementing the SeqCode for naming new Mesorhizobium species isolated from Vachellia karroo root nodules.</title>
        <authorList>
            <person name="Van Lill M."/>
        </authorList>
    </citation>
    <scope>NUCLEOTIDE SEQUENCE [LARGE SCALE GENOMIC DNA]</scope>
    <source>
        <strain evidence="1 2">VK4B</strain>
    </source>
</reference>
<protein>
    <submittedName>
        <fullName evidence="1">Uncharacterized protein</fullName>
    </submittedName>
</protein>
<name>A0ABU5AL41_9HYPH</name>
<evidence type="ECO:0000313" key="1">
    <source>
        <dbReference type="EMBL" id="MDX8537999.1"/>
    </source>
</evidence>
<sequence>MQTDKILERYSHQKSNLSLALLSDNDGGDPKILIQGSKRALHLLAELLLAVADEKANDGFGMGPRSAGSFHFSATSEFGVYVHRLDE</sequence>
<gene>
    <name evidence="1" type="ORF">RFM23_10230</name>
</gene>
<accession>A0ABU5AL41</accession>
<keyword evidence="2" id="KW-1185">Reference proteome</keyword>
<evidence type="ECO:0000313" key="2">
    <source>
        <dbReference type="Proteomes" id="UP001276564"/>
    </source>
</evidence>
<proteinExistence type="predicted"/>
<organism evidence="1 2">
    <name type="scientific">Mesorhizobium abyssinicae</name>
    <dbReference type="NCBI Taxonomy" id="1209958"/>
    <lineage>
        <taxon>Bacteria</taxon>
        <taxon>Pseudomonadati</taxon>
        <taxon>Pseudomonadota</taxon>
        <taxon>Alphaproteobacteria</taxon>
        <taxon>Hyphomicrobiales</taxon>
        <taxon>Phyllobacteriaceae</taxon>
        <taxon>Mesorhizobium</taxon>
    </lineage>
</organism>
<dbReference type="Proteomes" id="UP001276564">
    <property type="component" value="Unassembled WGS sequence"/>
</dbReference>
<dbReference type="RefSeq" id="WP_127312130.1">
    <property type="nucleotide sequence ID" value="NZ_JAVIIP010000004.1"/>
</dbReference>
<dbReference type="EMBL" id="JAVIIP010000004">
    <property type="protein sequence ID" value="MDX8537999.1"/>
    <property type="molecule type" value="Genomic_DNA"/>
</dbReference>
<comment type="caution">
    <text evidence="1">The sequence shown here is derived from an EMBL/GenBank/DDBJ whole genome shotgun (WGS) entry which is preliminary data.</text>
</comment>